<dbReference type="SUPFAM" id="SSF56112">
    <property type="entry name" value="Protein kinase-like (PK-like)"/>
    <property type="match status" value="1"/>
</dbReference>
<protein>
    <recommendedName>
        <fullName evidence="1">Protein kinase domain-containing protein</fullName>
    </recommendedName>
</protein>
<evidence type="ECO:0000313" key="2">
    <source>
        <dbReference type="EMBL" id="KAK7753926.1"/>
    </source>
</evidence>
<feature type="domain" description="Protein kinase" evidence="1">
    <location>
        <begin position="44"/>
        <end position="419"/>
    </location>
</feature>
<name>A0AAN9UTZ3_9PEZI</name>
<dbReference type="PANTHER" id="PTHR34706">
    <property type="entry name" value="SLR1338 PROTEIN"/>
    <property type="match status" value="1"/>
</dbReference>
<sequence length="638" mass="72493">MDDYLSVFYILIELNCTRYIGLFRDKGLDDHHLPITLGDLKSKIEIQTSDGNGFHERFFNEQYRWCPMVFDLNMSSNGSRDNPVIPLCRKERIEPRRDGYKALNHISTLWKVEVPEELITERLRDKIEHAKLPQTLEGTEDTQIYPASKHAHFVKERVMAEALKDEDGMVRYFGWFRSYEVQDDQSIECYNLVLELGEMDLSEAFQKYLPPMSPDGILAFWERMGGLALALNAIHTLSKAKLRYNMCHGDIKPENILCVNGRFKIADPAEAAIEISASPNVPETCSPEKSRYMTGDAVPISRIPLSSDVWSLGCVYSVAATYMVLGSQGVIKYNRVRIQANLRRNGRLDDRFHDGSEVLPEVKLWHDYLRRLARKSDNLTYHVLDLIDDKMLVGQVEDRAEARDICKLMLDKINEHNGANWSNMTSEFQDFLNEVEDLGEAEGYDEDGMELYFTNPDTPTSVQQDPEQGVEDFVKAMRNGKPQEDTPRHESGIIPALMRILTSYSEAIEKKPKTILILTDGIWAGILDGDVDTFIKSQIKVLRLGSSAHSRPVTFQFIRFGHDPTGMERLRRLDDDMKERGLPDLIDAEPADGDVYKMFLGSIVADIDDSANVMNSVGLSPMSPSGRSSLSFPQCPEI</sequence>
<dbReference type="Proteomes" id="UP001320420">
    <property type="component" value="Unassembled WGS sequence"/>
</dbReference>
<accession>A0AAN9UTZ3</accession>
<evidence type="ECO:0000313" key="3">
    <source>
        <dbReference type="Proteomes" id="UP001320420"/>
    </source>
</evidence>
<proteinExistence type="predicted"/>
<dbReference type="GO" id="GO:0004672">
    <property type="term" value="F:protein kinase activity"/>
    <property type="evidence" value="ECO:0007669"/>
    <property type="project" value="InterPro"/>
</dbReference>
<reference evidence="2 3" key="1">
    <citation type="submission" date="2024-02" db="EMBL/GenBank/DDBJ databases">
        <title>De novo assembly and annotation of 12 fungi associated with fruit tree decline syndrome in Ontario, Canada.</title>
        <authorList>
            <person name="Sulman M."/>
            <person name="Ellouze W."/>
            <person name="Ilyukhin E."/>
        </authorList>
    </citation>
    <scope>NUCLEOTIDE SEQUENCE [LARGE SCALE GENOMIC DNA]</scope>
    <source>
        <strain evidence="2 3">M11/M66-122</strain>
    </source>
</reference>
<dbReference type="Pfam" id="PF00069">
    <property type="entry name" value="Pkinase"/>
    <property type="match status" value="1"/>
</dbReference>
<dbReference type="EMBL" id="JAKJXP020000024">
    <property type="protein sequence ID" value="KAK7753926.1"/>
    <property type="molecule type" value="Genomic_DNA"/>
</dbReference>
<dbReference type="InterPro" id="IPR008271">
    <property type="entry name" value="Ser/Thr_kinase_AS"/>
</dbReference>
<dbReference type="InterPro" id="IPR000719">
    <property type="entry name" value="Prot_kinase_dom"/>
</dbReference>
<dbReference type="PANTHER" id="PTHR34706:SF1">
    <property type="entry name" value="VWFA DOMAIN-CONTAINING PROTEIN"/>
    <property type="match status" value="1"/>
</dbReference>
<organism evidence="2 3">
    <name type="scientific">Diatrype stigma</name>
    <dbReference type="NCBI Taxonomy" id="117547"/>
    <lineage>
        <taxon>Eukaryota</taxon>
        <taxon>Fungi</taxon>
        <taxon>Dikarya</taxon>
        <taxon>Ascomycota</taxon>
        <taxon>Pezizomycotina</taxon>
        <taxon>Sordariomycetes</taxon>
        <taxon>Xylariomycetidae</taxon>
        <taxon>Xylariales</taxon>
        <taxon>Diatrypaceae</taxon>
        <taxon>Diatrype</taxon>
    </lineage>
</organism>
<dbReference type="PROSITE" id="PS00108">
    <property type="entry name" value="PROTEIN_KINASE_ST"/>
    <property type="match status" value="1"/>
</dbReference>
<gene>
    <name evidence="2" type="ORF">SLS62_004024</name>
</gene>
<dbReference type="GO" id="GO:0005524">
    <property type="term" value="F:ATP binding"/>
    <property type="evidence" value="ECO:0007669"/>
    <property type="project" value="InterPro"/>
</dbReference>
<evidence type="ECO:0000259" key="1">
    <source>
        <dbReference type="PROSITE" id="PS50011"/>
    </source>
</evidence>
<dbReference type="PROSITE" id="PS50011">
    <property type="entry name" value="PROTEIN_KINASE_DOM"/>
    <property type="match status" value="1"/>
</dbReference>
<comment type="caution">
    <text evidence="2">The sequence shown here is derived from an EMBL/GenBank/DDBJ whole genome shotgun (WGS) entry which is preliminary data.</text>
</comment>
<dbReference type="InterPro" id="IPR011009">
    <property type="entry name" value="Kinase-like_dom_sf"/>
</dbReference>
<dbReference type="Gene3D" id="1.10.510.10">
    <property type="entry name" value="Transferase(Phosphotransferase) domain 1"/>
    <property type="match status" value="1"/>
</dbReference>
<dbReference type="AlphaFoldDB" id="A0AAN9UTZ3"/>
<keyword evidence="3" id="KW-1185">Reference proteome</keyword>
<dbReference type="SMART" id="SM00220">
    <property type="entry name" value="S_TKc"/>
    <property type="match status" value="1"/>
</dbReference>